<dbReference type="PROSITE" id="PS00041">
    <property type="entry name" value="HTH_ARAC_FAMILY_1"/>
    <property type="match status" value="1"/>
</dbReference>
<dbReference type="RefSeq" id="WP_212903538.1">
    <property type="nucleotide sequence ID" value="NZ_BOPZ01000010.1"/>
</dbReference>
<evidence type="ECO:0000256" key="10">
    <source>
        <dbReference type="PROSITE-ProRule" id="PRU00169"/>
    </source>
</evidence>
<dbReference type="Gene3D" id="1.10.10.60">
    <property type="entry name" value="Homeodomain-like"/>
    <property type="match status" value="2"/>
</dbReference>
<comment type="caution">
    <text evidence="13">The sequence shown here is derived from an EMBL/GenBank/DDBJ whole genome shotgun (WGS) entry which is preliminary data.</text>
</comment>
<evidence type="ECO:0000256" key="2">
    <source>
        <dbReference type="ARBA" id="ARBA00018672"/>
    </source>
</evidence>
<dbReference type="PANTHER" id="PTHR42713:SF3">
    <property type="entry name" value="TRANSCRIPTIONAL REGULATORY PROTEIN HPTR"/>
    <property type="match status" value="1"/>
</dbReference>
<dbReference type="GO" id="GO:0000160">
    <property type="term" value="P:phosphorelay signal transduction system"/>
    <property type="evidence" value="ECO:0007669"/>
    <property type="project" value="UniProtKB-KW"/>
</dbReference>
<dbReference type="SMART" id="SM00342">
    <property type="entry name" value="HTH_ARAC"/>
    <property type="match status" value="1"/>
</dbReference>
<dbReference type="InterPro" id="IPR011006">
    <property type="entry name" value="CheY-like_superfamily"/>
</dbReference>
<keyword evidence="14" id="KW-1185">Reference proteome</keyword>
<comment type="subcellular location">
    <subcellularLocation>
        <location evidence="1">Cytoplasm</location>
    </subcellularLocation>
</comment>
<dbReference type="PANTHER" id="PTHR42713">
    <property type="entry name" value="HISTIDINE KINASE-RELATED"/>
    <property type="match status" value="1"/>
</dbReference>
<dbReference type="SMART" id="SM00448">
    <property type="entry name" value="REC"/>
    <property type="match status" value="1"/>
</dbReference>
<keyword evidence="4 10" id="KW-0597">Phosphoprotein</keyword>
<evidence type="ECO:0000256" key="5">
    <source>
        <dbReference type="ARBA" id="ARBA00023012"/>
    </source>
</evidence>
<keyword evidence="6" id="KW-0805">Transcription regulation</keyword>
<proteinExistence type="predicted"/>
<dbReference type="Pfam" id="PF00072">
    <property type="entry name" value="Response_reg"/>
    <property type="match status" value="1"/>
</dbReference>
<evidence type="ECO:0000259" key="12">
    <source>
        <dbReference type="PROSITE" id="PS50110"/>
    </source>
</evidence>
<evidence type="ECO:0000256" key="8">
    <source>
        <dbReference type="ARBA" id="ARBA00023163"/>
    </source>
</evidence>
<feature type="modified residue" description="4-aspartylphosphate" evidence="10">
    <location>
        <position position="55"/>
    </location>
</feature>
<dbReference type="InterPro" id="IPR018060">
    <property type="entry name" value="HTH_AraC"/>
</dbReference>
<dbReference type="SUPFAM" id="SSF52172">
    <property type="entry name" value="CheY-like"/>
    <property type="match status" value="1"/>
</dbReference>
<evidence type="ECO:0000256" key="3">
    <source>
        <dbReference type="ARBA" id="ARBA00022490"/>
    </source>
</evidence>
<comment type="function">
    <text evidence="9">May play the central regulatory role in sporulation. It may be an element of the effector pathway responsible for the activation of sporulation genes in response to nutritional stress. Spo0A may act in concert with spo0H (a sigma factor) to control the expression of some genes that are critical to the sporulation process.</text>
</comment>
<dbReference type="PROSITE" id="PS01124">
    <property type="entry name" value="HTH_ARAC_FAMILY_2"/>
    <property type="match status" value="1"/>
</dbReference>
<dbReference type="AlphaFoldDB" id="A0A919VG45"/>
<evidence type="ECO:0000256" key="4">
    <source>
        <dbReference type="ARBA" id="ARBA00022553"/>
    </source>
</evidence>
<accession>A0A919VG45</accession>
<organism evidence="13 14">
    <name type="scientific">Clostridium polyendosporum</name>
    <dbReference type="NCBI Taxonomy" id="69208"/>
    <lineage>
        <taxon>Bacteria</taxon>
        <taxon>Bacillati</taxon>
        <taxon>Bacillota</taxon>
        <taxon>Clostridia</taxon>
        <taxon>Eubacteriales</taxon>
        <taxon>Clostridiaceae</taxon>
        <taxon>Clostridium</taxon>
    </lineage>
</organism>
<dbReference type="PROSITE" id="PS50110">
    <property type="entry name" value="RESPONSE_REGULATORY"/>
    <property type="match status" value="1"/>
</dbReference>
<dbReference type="InterPro" id="IPR020449">
    <property type="entry name" value="Tscrpt_reg_AraC-type_HTH"/>
</dbReference>
<dbReference type="Proteomes" id="UP000679179">
    <property type="component" value="Unassembled WGS sequence"/>
</dbReference>
<keyword evidence="7" id="KW-0238">DNA-binding</keyword>
<evidence type="ECO:0000313" key="14">
    <source>
        <dbReference type="Proteomes" id="UP000679179"/>
    </source>
</evidence>
<keyword evidence="5" id="KW-0902">Two-component regulatory system</keyword>
<dbReference type="InterPro" id="IPR051552">
    <property type="entry name" value="HptR"/>
</dbReference>
<feature type="domain" description="Response regulatory" evidence="12">
    <location>
        <begin position="3"/>
        <end position="120"/>
    </location>
</feature>
<dbReference type="EMBL" id="BOPZ01000010">
    <property type="protein sequence ID" value="GIM28817.1"/>
    <property type="molecule type" value="Genomic_DNA"/>
</dbReference>
<evidence type="ECO:0000256" key="1">
    <source>
        <dbReference type="ARBA" id="ARBA00004496"/>
    </source>
</evidence>
<evidence type="ECO:0000256" key="7">
    <source>
        <dbReference type="ARBA" id="ARBA00023125"/>
    </source>
</evidence>
<keyword evidence="3" id="KW-0963">Cytoplasm</keyword>
<dbReference type="SUPFAM" id="SSF46689">
    <property type="entry name" value="Homeodomain-like"/>
    <property type="match status" value="2"/>
</dbReference>
<dbReference type="GO" id="GO:0003700">
    <property type="term" value="F:DNA-binding transcription factor activity"/>
    <property type="evidence" value="ECO:0007669"/>
    <property type="project" value="InterPro"/>
</dbReference>
<evidence type="ECO:0000313" key="13">
    <source>
        <dbReference type="EMBL" id="GIM28817.1"/>
    </source>
</evidence>
<dbReference type="CDD" id="cd17536">
    <property type="entry name" value="REC_YesN-like"/>
    <property type="match status" value="1"/>
</dbReference>
<dbReference type="GO" id="GO:0043565">
    <property type="term" value="F:sequence-specific DNA binding"/>
    <property type="evidence" value="ECO:0007669"/>
    <property type="project" value="InterPro"/>
</dbReference>
<keyword evidence="8" id="KW-0804">Transcription</keyword>
<evidence type="ECO:0000256" key="9">
    <source>
        <dbReference type="ARBA" id="ARBA00024867"/>
    </source>
</evidence>
<dbReference type="Pfam" id="PF12833">
    <property type="entry name" value="HTH_18"/>
    <property type="match status" value="1"/>
</dbReference>
<dbReference type="InterPro" id="IPR001789">
    <property type="entry name" value="Sig_transdc_resp-reg_receiver"/>
</dbReference>
<gene>
    <name evidence="13" type="ORF">CPJCM30710_14830</name>
</gene>
<name>A0A919VG45_9CLOT</name>
<dbReference type="Gene3D" id="3.40.50.2300">
    <property type="match status" value="1"/>
</dbReference>
<dbReference type="InterPro" id="IPR018062">
    <property type="entry name" value="HTH_AraC-typ_CS"/>
</dbReference>
<evidence type="ECO:0000256" key="6">
    <source>
        <dbReference type="ARBA" id="ARBA00023015"/>
    </source>
</evidence>
<protein>
    <recommendedName>
        <fullName evidence="2">Stage 0 sporulation protein A homolog</fullName>
    </recommendedName>
</protein>
<dbReference type="PRINTS" id="PR00032">
    <property type="entry name" value="HTHARAC"/>
</dbReference>
<feature type="domain" description="HTH araC/xylS-type" evidence="11">
    <location>
        <begin position="440"/>
        <end position="539"/>
    </location>
</feature>
<sequence>MYKVMVVDDEKPAREILSYIINWENTDFEIACYASNGKEALDKYIDIKPDLIITDIQMPVMNGLDLIEEIQKINKSQKFLILSCYEDFTYAQRAMKMGVTDYLIKDLISSNDLYGILSKTKSELESLNNIYRENSTTKKESNLLSLLEEHKDIALRKLIFNYLTEEECYKLIENFNLNLKGKLYALFFIQIDNFFKHIENEDFYQKKLNEIVETINGVIEDFNIGESFYSDNGEFTAIIQLTPTNSQADIINECYYLAQEIKRRVSLIYDISLTISISSTFKKLSGMKKYRDEVFKLSKMKVFLGTGKIILNNTFVRNFNLDTNILDKRINSISKAIEESDIAKLESEITYLYNNDVKGFMQFNYLNYINSSLLDLIIKTCNIYTINYTEIFSCSYIPIETLSSKETVEEISSWFIEVFTKIIKIKYNTSSKNKYSKRVSDSIDYINKNLSNYSLSLTDIADYINVHKVYLCRIFKEETGENVTQYILKARIEKSKELILSTNYKLYEISEKLGFTSPQQFSILFKKVTGITPNQFRDSKF</sequence>
<dbReference type="GO" id="GO:0005737">
    <property type="term" value="C:cytoplasm"/>
    <property type="evidence" value="ECO:0007669"/>
    <property type="project" value="UniProtKB-SubCell"/>
</dbReference>
<dbReference type="InterPro" id="IPR009057">
    <property type="entry name" value="Homeodomain-like_sf"/>
</dbReference>
<evidence type="ECO:0000259" key="11">
    <source>
        <dbReference type="PROSITE" id="PS01124"/>
    </source>
</evidence>
<reference evidence="13" key="1">
    <citation type="submission" date="2021-03" db="EMBL/GenBank/DDBJ databases">
        <title>Taxonomic study of Clostridium polyendosporum from meadow-gley soil under rice.</title>
        <authorList>
            <person name="Kobayashi H."/>
            <person name="Tanizawa Y."/>
            <person name="Yagura M."/>
        </authorList>
    </citation>
    <scope>NUCLEOTIDE SEQUENCE</scope>
    <source>
        <strain evidence="13">JCM 30710</strain>
    </source>
</reference>